<protein>
    <submittedName>
        <fullName evidence="1">Uncharacterized protein</fullName>
    </submittedName>
</protein>
<dbReference type="AlphaFoldDB" id="A0A067SG86"/>
<gene>
    <name evidence="1" type="ORF">GALMADRAFT_145746</name>
</gene>
<organism evidence="1 2">
    <name type="scientific">Galerina marginata (strain CBS 339.88)</name>
    <dbReference type="NCBI Taxonomy" id="685588"/>
    <lineage>
        <taxon>Eukaryota</taxon>
        <taxon>Fungi</taxon>
        <taxon>Dikarya</taxon>
        <taxon>Basidiomycota</taxon>
        <taxon>Agaricomycotina</taxon>
        <taxon>Agaricomycetes</taxon>
        <taxon>Agaricomycetidae</taxon>
        <taxon>Agaricales</taxon>
        <taxon>Agaricineae</taxon>
        <taxon>Strophariaceae</taxon>
        <taxon>Galerina</taxon>
    </lineage>
</organism>
<proteinExistence type="predicted"/>
<keyword evidence="2" id="KW-1185">Reference proteome</keyword>
<sequence length="302" mass="31996">MLAVCLFFVATVVAAPPSLLKAATATDPSDEIVMTPAGPFPRASMHLVPDGARVHQSENVVQILASDGTIIHSATVAKAVSKQPTLTSLAPRALSSGYVAYSYWKNNGTSPISSFSTSWTVPPVPAKKDGQLLYIFNALIPNSFDGIFQPVLQFGSSPAGGGNYWAVASWFLVNSNIYFTAPDQVKSGKVLSGVMTLKSTTTSNSTVTYNWNSIFTGVPSTSLSISSTEVFNYAYEALEIYSVSRTSDLPTGKTAMTAINIVTQDGKHPALNWTSVSDTTDGFQLAVIKNGATDGEVDIVYA</sequence>
<evidence type="ECO:0000313" key="1">
    <source>
        <dbReference type="EMBL" id="KDR69002.1"/>
    </source>
</evidence>
<dbReference type="HOGENOM" id="CLU_924506_0_0_1"/>
<reference evidence="2" key="1">
    <citation type="journal article" date="2014" name="Proc. Natl. Acad. Sci. U.S.A.">
        <title>Extensive sampling of basidiomycete genomes demonstrates inadequacy of the white-rot/brown-rot paradigm for wood decay fungi.</title>
        <authorList>
            <person name="Riley R."/>
            <person name="Salamov A.A."/>
            <person name="Brown D.W."/>
            <person name="Nagy L.G."/>
            <person name="Floudas D."/>
            <person name="Held B.W."/>
            <person name="Levasseur A."/>
            <person name="Lombard V."/>
            <person name="Morin E."/>
            <person name="Otillar R."/>
            <person name="Lindquist E.A."/>
            <person name="Sun H."/>
            <person name="LaButti K.M."/>
            <person name="Schmutz J."/>
            <person name="Jabbour D."/>
            <person name="Luo H."/>
            <person name="Baker S.E."/>
            <person name="Pisabarro A.G."/>
            <person name="Walton J.D."/>
            <person name="Blanchette R.A."/>
            <person name="Henrissat B."/>
            <person name="Martin F."/>
            <person name="Cullen D."/>
            <person name="Hibbett D.S."/>
            <person name="Grigoriev I.V."/>
        </authorList>
    </citation>
    <scope>NUCLEOTIDE SEQUENCE [LARGE SCALE GENOMIC DNA]</scope>
    <source>
        <strain evidence="2">CBS 339.88</strain>
    </source>
</reference>
<dbReference type="OrthoDB" id="3256306at2759"/>
<dbReference type="EMBL" id="KL142404">
    <property type="protein sequence ID" value="KDR69002.1"/>
    <property type="molecule type" value="Genomic_DNA"/>
</dbReference>
<name>A0A067SG86_GALM3</name>
<evidence type="ECO:0000313" key="2">
    <source>
        <dbReference type="Proteomes" id="UP000027222"/>
    </source>
</evidence>
<accession>A0A067SG86</accession>
<dbReference type="Proteomes" id="UP000027222">
    <property type="component" value="Unassembled WGS sequence"/>
</dbReference>